<organism evidence="4 5">
    <name type="scientific">Labedella endophytica</name>
    <dbReference type="NCBI Taxonomy" id="1523160"/>
    <lineage>
        <taxon>Bacteria</taxon>
        <taxon>Bacillati</taxon>
        <taxon>Actinomycetota</taxon>
        <taxon>Actinomycetes</taxon>
        <taxon>Micrococcales</taxon>
        <taxon>Microbacteriaceae</taxon>
        <taxon>Labedella</taxon>
    </lineage>
</organism>
<keyword evidence="5" id="KW-1185">Reference proteome</keyword>
<dbReference type="AlphaFoldDB" id="A0A433JN96"/>
<name>A0A433JN96_9MICO</name>
<dbReference type="PANTHER" id="PTHR10545:SF42">
    <property type="entry name" value="ACETYLTRANSFERASE"/>
    <property type="match status" value="1"/>
</dbReference>
<reference evidence="4 5" key="1">
    <citation type="submission" date="2018-12" db="EMBL/GenBank/DDBJ databases">
        <authorList>
            <person name="Li F."/>
        </authorList>
    </citation>
    <scope>NUCLEOTIDE SEQUENCE [LARGE SCALE GENOMIC DNA]</scope>
    <source>
        <strain evidence="4 5">EGI 6500705</strain>
    </source>
</reference>
<keyword evidence="1 4" id="KW-0808">Transferase</keyword>
<evidence type="ECO:0000256" key="2">
    <source>
        <dbReference type="ARBA" id="ARBA00023315"/>
    </source>
</evidence>
<dbReference type="CDD" id="cd04301">
    <property type="entry name" value="NAT_SF"/>
    <property type="match status" value="1"/>
</dbReference>
<dbReference type="OrthoDB" id="9805924at2"/>
<dbReference type="SUPFAM" id="SSF55729">
    <property type="entry name" value="Acyl-CoA N-acyltransferases (Nat)"/>
    <property type="match status" value="1"/>
</dbReference>
<sequence>MTTIRAAREDDFFRWLTLFEGYAAFYRTPTSDERSVRTWQWIVRGDHGLRAFVAEDADGELIGLAHVRTIAQPLEGTTGLYLDDLFVDQVARGAGVATDLLEYVRSLAAAEGHSGVSWITAEDNTTAQRVYDRIAARTTWVTYEMPARASSPSESDRTDS</sequence>
<proteinExistence type="predicted"/>
<dbReference type="InterPro" id="IPR016181">
    <property type="entry name" value="Acyl_CoA_acyltransferase"/>
</dbReference>
<dbReference type="InterPro" id="IPR051016">
    <property type="entry name" value="Diverse_Substrate_AcTransf"/>
</dbReference>
<comment type="caution">
    <text evidence="4">The sequence shown here is derived from an EMBL/GenBank/DDBJ whole genome shotgun (WGS) entry which is preliminary data.</text>
</comment>
<keyword evidence="2" id="KW-0012">Acyltransferase</keyword>
<dbReference type="Gene3D" id="3.40.630.30">
    <property type="match status" value="1"/>
</dbReference>
<evidence type="ECO:0000256" key="1">
    <source>
        <dbReference type="ARBA" id="ARBA00022679"/>
    </source>
</evidence>
<dbReference type="EMBL" id="RZGZ01000005">
    <property type="protein sequence ID" value="RUQ97514.1"/>
    <property type="molecule type" value="Genomic_DNA"/>
</dbReference>
<evidence type="ECO:0000313" key="5">
    <source>
        <dbReference type="Proteomes" id="UP000274909"/>
    </source>
</evidence>
<dbReference type="RefSeq" id="WP_127051224.1">
    <property type="nucleotide sequence ID" value="NZ_RZGZ01000005.1"/>
</dbReference>
<feature type="domain" description="N-acetyltransferase" evidence="3">
    <location>
        <begin position="2"/>
        <end position="150"/>
    </location>
</feature>
<dbReference type="PANTHER" id="PTHR10545">
    <property type="entry name" value="DIAMINE N-ACETYLTRANSFERASE"/>
    <property type="match status" value="1"/>
</dbReference>
<dbReference type="GO" id="GO:0008080">
    <property type="term" value="F:N-acetyltransferase activity"/>
    <property type="evidence" value="ECO:0007669"/>
    <property type="project" value="TreeGrafter"/>
</dbReference>
<dbReference type="PROSITE" id="PS51186">
    <property type="entry name" value="GNAT"/>
    <property type="match status" value="1"/>
</dbReference>
<accession>A0A433JN96</accession>
<evidence type="ECO:0000313" key="4">
    <source>
        <dbReference type="EMBL" id="RUQ97514.1"/>
    </source>
</evidence>
<dbReference type="InterPro" id="IPR000182">
    <property type="entry name" value="GNAT_dom"/>
</dbReference>
<protein>
    <submittedName>
        <fullName evidence="4">GNAT family N-acetyltransferase</fullName>
    </submittedName>
</protein>
<dbReference type="Pfam" id="PF00583">
    <property type="entry name" value="Acetyltransf_1"/>
    <property type="match status" value="1"/>
</dbReference>
<evidence type="ECO:0000259" key="3">
    <source>
        <dbReference type="PROSITE" id="PS51186"/>
    </source>
</evidence>
<dbReference type="Proteomes" id="UP000274909">
    <property type="component" value="Unassembled WGS sequence"/>
</dbReference>
<gene>
    <name evidence="4" type="ORF">ELQ94_15150</name>
</gene>